<sequence length="61" mass="6819">MNAETLQHGVKALISKRCRLASPRQTSDQAVSDQLVVTNARNLRNIFDPCSLRTGSQQQHQ</sequence>
<dbReference type="Proteomes" id="UP000041770">
    <property type="component" value="Unassembled WGS sequence"/>
</dbReference>
<evidence type="ECO:0000313" key="2">
    <source>
        <dbReference type="Proteomes" id="UP000041770"/>
    </source>
</evidence>
<proteinExistence type="predicted"/>
<dbReference type="EMBL" id="CWQY01000026">
    <property type="protein sequence ID" value="CSD09104.1"/>
    <property type="molecule type" value="Genomic_DNA"/>
</dbReference>
<name>A0A656AEA4_VIBCL</name>
<gene>
    <name evidence="1" type="ORF">ERS013200_03141</name>
</gene>
<reference evidence="1 2" key="1">
    <citation type="submission" date="2015-07" db="EMBL/GenBank/DDBJ databases">
        <authorList>
            <consortium name="Pathogen Informatics"/>
        </authorList>
    </citation>
    <scope>NUCLEOTIDE SEQUENCE [LARGE SCALE GENOMIC DNA]</scope>
    <source>
        <strain evidence="1 2">A316</strain>
    </source>
</reference>
<organism evidence="1 2">
    <name type="scientific">Vibrio cholerae</name>
    <dbReference type="NCBI Taxonomy" id="666"/>
    <lineage>
        <taxon>Bacteria</taxon>
        <taxon>Pseudomonadati</taxon>
        <taxon>Pseudomonadota</taxon>
        <taxon>Gammaproteobacteria</taxon>
        <taxon>Vibrionales</taxon>
        <taxon>Vibrionaceae</taxon>
        <taxon>Vibrio</taxon>
    </lineage>
</organism>
<accession>A0A656AEA4</accession>
<protein>
    <submittedName>
        <fullName evidence="1">Uncharacterized protein</fullName>
    </submittedName>
</protein>
<evidence type="ECO:0000313" key="1">
    <source>
        <dbReference type="EMBL" id="CSD09104.1"/>
    </source>
</evidence>
<dbReference type="AlphaFoldDB" id="A0A656AEA4"/>